<dbReference type="PANTHER" id="PTHR46238">
    <property type="entry name" value="REVERSE TRANSCRIPTASE DOMAIN-CONTAINING PROTEIN"/>
    <property type="match status" value="1"/>
</dbReference>
<sequence>MSIKDISHSDTTCGIVWGGMLADHLEALHAMEMRMLRWTQGLTGLDRVRNDDVRSKFVVAPIVAKMREARLRWHGHVLRSDDNSVAKSAMNITVDERRPRGRPKTRWLDRIEEEMRLLKFTDEDPCNRGKWCNRTRNADPCSWEHG</sequence>
<dbReference type="PANTHER" id="PTHR46238:SF8">
    <property type="entry name" value="ENDONUCLEASE_EXONUCLEASE_PHOSPHATASE DOMAIN-CONTAINING PROTEIN"/>
    <property type="match status" value="1"/>
</dbReference>
<accession>A0A016SW23</accession>
<evidence type="ECO:0000313" key="1">
    <source>
        <dbReference type="EMBL" id="EYB94597.1"/>
    </source>
</evidence>
<reference evidence="2" key="1">
    <citation type="journal article" date="2015" name="Nat. Genet.">
        <title>The genome and transcriptome of the zoonotic hookworm Ancylostoma ceylanicum identify infection-specific gene families.</title>
        <authorList>
            <person name="Schwarz E.M."/>
            <person name="Hu Y."/>
            <person name="Antoshechkin I."/>
            <person name="Miller M.M."/>
            <person name="Sternberg P.W."/>
            <person name="Aroian R.V."/>
        </authorList>
    </citation>
    <scope>NUCLEOTIDE SEQUENCE</scope>
    <source>
        <strain evidence="2">HY135</strain>
    </source>
</reference>
<evidence type="ECO:0000313" key="2">
    <source>
        <dbReference type="Proteomes" id="UP000024635"/>
    </source>
</evidence>
<keyword evidence="2" id="KW-1185">Reference proteome</keyword>
<protein>
    <submittedName>
        <fullName evidence="1">Uncharacterized protein</fullName>
    </submittedName>
</protein>
<name>A0A016SW23_9BILA</name>
<gene>
    <name evidence="1" type="primary">Acey_s0170.g283</name>
    <name evidence="1" type="ORF">Y032_0170g283</name>
</gene>
<proteinExistence type="predicted"/>
<dbReference type="OrthoDB" id="5854359at2759"/>
<organism evidence="1 2">
    <name type="scientific">Ancylostoma ceylanicum</name>
    <dbReference type="NCBI Taxonomy" id="53326"/>
    <lineage>
        <taxon>Eukaryota</taxon>
        <taxon>Metazoa</taxon>
        <taxon>Ecdysozoa</taxon>
        <taxon>Nematoda</taxon>
        <taxon>Chromadorea</taxon>
        <taxon>Rhabditida</taxon>
        <taxon>Rhabditina</taxon>
        <taxon>Rhabditomorpha</taxon>
        <taxon>Strongyloidea</taxon>
        <taxon>Ancylostomatidae</taxon>
        <taxon>Ancylostomatinae</taxon>
        <taxon>Ancylostoma</taxon>
    </lineage>
</organism>
<comment type="caution">
    <text evidence="1">The sequence shown here is derived from an EMBL/GenBank/DDBJ whole genome shotgun (WGS) entry which is preliminary data.</text>
</comment>
<dbReference type="EMBL" id="JARK01001506">
    <property type="protein sequence ID" value="EYB94597.1"/>
    <property type="molecule type" value="Genomic_DNA"/>
</dbReference>
<dbReference type="AlphaFoldDB" id="A0A016SW23"/>
<dbReference type="Proteomes" id="UP000024635">
    <property type="component" value="Unassembled WGS sequence"/>
</dbReference>